<dbReference type="InterPro" id="IPR012336">
    <property type="entry name" value="Thioredoxin-like_fold"/>
</dbReference>
<keyword evidence="1" id="KW-0732">Signal</keyword>
<dbReference type="RefSeq" id="WP_186741651.1">
    <property type="nucleotide sequence ID" value="NZ_CP060394.1"/>
</dbReference>
<dbReference type="EMBL" id="CP060394">
    <property type="protein sequence ID" value="QNI31204.1"/>
    <property type="molecule type" value="Genomic_DNA"/>
</dbReference>
<accession>A0A7G8BF84</accession>
<dbReference type="InterPro" id="IPR036249">
    <property type="entry name" value="Thioredoxin-like_sf"/>
</dbReference>
<dbReference type="Proteomes" id="UP000515312">
    <property type="component" value="Chromosome"/>
</dbReference>
<dbReference type="CDD" id="cd02972">
    <property type="entry name" value="DsbA_family"/>
    <property type="match status" value="1"/>
</dbReference>
<dbReference type="SUPFAM" id="SSF52833">
    <property type="entry name" value="Thioredoxin-like"/>
    <property type="match status" value="1"/>
</dbReference>
<organism evidence="3 4">
    <name type="scientific">Alloacidobacterium dinghuense</name>
    <dbReference type="NCBI Taxonomy" id="2763107"/>
    <lineage>
        <taxon>Bacteria</taxon>
        <taxon>Pseudomonadati</taxon>
        <taxon>Acidobacteriota</taxon>
        <taxon>Terriglobia</taxon>
        <taxon>Terriglobales</taxon>
        <taxon>Acidobacteriaceae</taxon>
        <taxon>Alloacidobacterium</taxon>
    </lineage>
</organism>
<feature type="chain" id="PRO_5028940847" evidence="1">
    <location>
        <begin position="30"/>
        <end position="230"/>
    </location>
</feature>
<dbReference type="Pfam" id="PF13462">
    <property type="entry name" value="Thioredoxin_4"/>
    <property type="match status" value="1"/>
</dbReference>
<evidence type="ECO:0000313" key="4">
    <source>
        <dbReference type="Proteomes" id="UP000515312"/>
    </source>
</evidence>
<protein>
    <submittedName>
        <fullName evidence="3">Thioredoxin domain-containing protein</fullName>
    </submittedName>
</protein>
<reference evidence="3 4" key="1">
    <citation type="submission" date="2020-08" db="EMBL/GenBank/DDBJ databases">
        <title>Edaphobacter telluris sp. nov. and Acidobacterium dinghuensis sp. nov., two acidobacteria isolated from forest soil.</title>
        <authorList>
            <person name="Fu J."/>
            <person name="Qiu L."/>
        </authorList>
    </citation>
    <scope>NUCLEOTIDE SEQUENCE [LARGE SCALE GENOMIC DNA]</scope>
    <source>
        <strain evidence="3">4Y35</strain>
    </source>
</reference>
<gene>
    <name evidence="3" type="ORF">H7849_19210</name>
</gene>
<sequence length="230" mass="25259">MHFFSRYAFRFLTALTVGVAALVALPAMGQFSNPSAGPGTPVHNAKALRPPAGARVAIYEFEDLECPDCARANPLLKDAAAKYNIPWVRHDFPLPFHTWSFDAAVAARWFDTKSKKLGDDFRDAVFANQVSITSQDQLRAFAQKFADDHKLAFPFVVDPQGKLAAEVKADYDLGQSIGIQHTPTIWIVTNKTSGTPFVEVVDRTRLYELIDEAMAETKAAPAAAHHASGR</sequence>
<proteinExistence type="predicted"/>
<dbReference type="Gene3D" id="3.40.30.10">
    <property type="entry name" value="Glutaredoxin"/>
    <property type="match status" value="1"/>
</dbReference>
<keyword evidence="4" id="KW-1185">Reference proteome</keyword>
<evidence type="ECO:0000259" key="2">
    <source>
        <dbReference type="Pfam" id="PF13462"/>
    </source>
</evidence>
<dbReference type="KEGG" id="adin:H7849_19210"/>
<feature type="signal peptide" evidence="1">
    <location>
        <begin position="1"/>
        <end position="29"/>
    </location>
</feature>
<name>A0A7G8BF84_9BACT</name>
<feature type="domain" description="Thioredoxin-like fold" evidence="2">
    <location>
        <begin position="54"/>
        <end position="191"/>
    </location>
</feature>
<evidence type="ECO:0000313" key="3">
    <source>
        <dbReference type="EMBL" id="QNI31204.1"/>
    </source>
</evidence>
<evidence type="ECO:0000256" key="1">
    <source>
        <dbReference type="SAM" id="SignalP"/>
    </source>
</evidence>
<dbReference type="AlphaFoldDB" id="A0A7G8BF84"/>